<dbReference type="InterPro" id="IPR009003">
    <property type="entry name" value="Peptidase_S1_PA"/>
</dbReference>
<dbReference type="FunFam" id="2.40.10.10:FF:000028">
    <property type="entry name" value="Serine protease easter"/>
    <property type="match status" value="1"/>
</dbReference>
<reference evidence="7 8" key="1">
    <citation type="journal article" date="2021" name="J. Hered.">
        <title>A chromosome-level genome assembly of the parasitoid wasp, Cotesia glomerata (Hymenoptera: Braconidae).</title>
        <authorList>
            <person name="Pinto B.J."/>
            <person name="Weis J.J."/>
            <person name="Gamble T."/>
            <person name="Ode P.J."/>
            <person name="Paul R."/>
            <person name="Zaspel J.M."/>
        </authorList>
    </citation>
    <scope>NUCLEOTIDE SEQUENCE [LARGE SCALE GENOMIC DNA]</scope>
    <source>
        <strain evidence="7">CgM1</strain>
    </source>
</reference>
<organism evidence="7 8">
    <name type="scientific">Cotesia glomerata</name>
    <name type="common">Lepidopteran parasitic wasp</name>
    <name type="synonym">Apanteles glomeratus</name>
    <dbReference type="NCBI Taxonomy" id="32391"/>
    <lineage>
        <taxon>Eukaryota</taxon>
        <taxon>Metazoa</taxon>
        <taxon>Ecdysozoa</taxon>
        <taxon>Arthropoda</taxon>
        <taxon>Hexapoda</taxon>
        <taxon>Insecta</taxon>
        <taxon>Pterygota</taxon>
        <taxon>Neoptera</taxon>
        <taxon>Endopterygota</taxon>
        <taxon>Hymenoptera</taxon>
        <taxon>Apocrita</taxon>
        <taxon>Ichneumonoidea</taxon>
        <taxon>Braconidae</taxon>
        <taxon>Microgastrinae</taxon>
        <taxon>Cotesia</taxon>
    </lineage>
</organism>
<protein>
    <recommendedName>
        <fullName evidence="6">Peptidase S1 domain-containing protein</fullName>
    </recommendedName>
</protein>
<dbReference type="Gene3D" id="2.40.10.10">
    <property type="entry name" value="Trypsin-like serine proteases"/>
    <property type="match status" value="1"/>
</dbReference>
<keyword evidence="8" id="KW-1185">Reference proteome</keyword>
<gene>
    <name evidence="7" type="ORF">KQX54_008505</name>
</gene>
<keyword evidence="3" id="KW-0325">Glycoprotein</keyword>
<dbReference type="InterPro" id="IPR001254">
    <property type="entry name" value="Trypsin_dom"/>
</dbReference>
<evidence type="ECO:0000313" key="7">
    <source>
        <dbReference type="EMBL" id="KAH0560797.1"/>
    </source>
</evidence>
<dbReference type="EMBL" id="JAHXZJ010000374">
    <property type="protein sequence ID" value="KAH0560797.1"/>
    <property type="molecule type" value="Genomic_DNA"/>
</dbReference>
<keyword evidence="2" id="KW-1015">Disulfide bond</keyword>
<feature type="domain" description="Peptidase S1" evidence="6">
    <location>
        <begin position="77"/>
        <end position="364"/>
    </location>
</feature>
<dbReference type="PROSITE" id="PS50240">
    <property type="entry name" value="TRYPSIN_DOM"/>
    <property type="match status" value="1"/>
</dbReference>
<dbReference type="AlphaFoldDB" id="A0AAV7IUF2"/>
<dbReference type="CDD" id="cd00190">
    <property type="entry name" value="Tryp_SPc"/>
    <property type="match status" value="1"/>
</dbReference>
<evidence type="ECO:0000256" key="1">
    <source>
        <dbReference type="ARBA" id="ARBA00022729"/>
    </source>
</evidence>
<evidence type="ECO:0000256" key="2">
    <source>
        <dbReference type="ARBA" id="ARBA00023157"/>
    </source>
</evidence>
<keyword evidence="1 5" id="KW-0732">Signal</keyword>
<dbReference type="SMART" id="SM00020">
    <property type="entry name" value="Tryp_SPc"/>
    <property type="match status" value="1"/>
</dbReference>
<evidence type="ECO:0000256" key="3">
    <source>
        <dbReference type="ARBA" id="ARBA00023180"/>
    </source>
</evidence>
<dbReference type="SUPFAM" id="SSF50494">
    <property type="entry name" value="Trypsin-like serine proteases"/>
    <property type="match status" value="1"/>
</dbReference>
<sequence>MQQHTRERVLPALLFHLLAVSLLGYGHADHGHTDPILFNTIGHGGIFEEKRNFTKDTWRTGRGPRGCGVSSKGWTRVVGGQPANPKEWPWMVALIRRDSDQYCGGVLITDRHVLTAAHCLYGVKIRNIIVRLGEYDFSRPDETRSMDFRVVDVKIHENFNPSSYENDIAILKINRPTIFNNYIWPICLPPEGTSFENKNAIVIGWGSQYYAGPQSSILMEVPVPVWPKHRCAHALAQRLPDTIICAGGYEGGRDSCQVFFIGTMRVDIYRVVLFDDLQEVTKPVEFSLGLSSQGDITHSYKADLWKSCVIHRQNLADPVPGGPLLHQLGNGRWVNIGIVSWGIRCGDPGHPGIYTDVSSFLDWIFGNAIF</sequence>
<dbReference type="InterPro" id="IPR018114">
    <property type="entry name" value="TRYPSIN_HIS"/>
</dbReference>
<evidence type="ECO:0000259" key="6">
    <source>
        <dbReference type="PROSITE" id="PS50240"/>
    </source>
</evidence>
<proteinExistence type="inferred from homology"/>
<dbReference type="PRINTS" id="PR00722">
    <property type="entry name" value="CHYMOTRYPSIN"/>
</dbReference>
<evidence type="ECO:0000313" key="8">
    <source>
        <dbReference type="Proteomes" id="UP000826195"/>
    </source>
</evidence>
<name>A0AAV7IUF2_COTGL</name>
<feature type="chain" id="PRO_5043518515" description="Peptidase S1 domain-containing protein" evidence="5">
    <location>
        <begin position="29"/>
        <end position="370"/>
    </location>
</feature>
<evidence type="ECO:0000256" key="5">
    <source>
        <dbReference type="SAM" id="SignalP"/>
    </source>
</evidence>
<dbReference type="InterPro" id="IPR001314">
    <property type="entry name" value="Peptidase_S1A"/>
</dbReference>
<dbReference type="GO" id="GO:0004252">
    <property type="term" value="F:serine-type endopeptidase activity"/>
    <property type="evidence" value="ECO:0007669"/>
    <property type="project" value="InterPro"/>
</dbReference>
<dbReference type="InterPro" id="IPR043504">
    <property type="entry name" value="Peptidase_S1_PA_chymotrypsin"/>
</dbReference>
<accession>A0AAV7IUF2</accession>
<dbReference type="Pfam" id="PF00089">
    <property type="entry name" value="Trypsin"/>
    <property type="match status" value="2"/>
</dbReference>
<comment type="caution">
    <text evidence="7">The sequence shown here is derived from an EMBL/GenBank/DDBJ whole genome shotgun (WGS) entry which is preliminary data.</text>
</comment>
<dbReference type="GO" id="GO:0006508">
    <property type="term" value="P:proteolysis"/>
    <property type="evidence" value="ECO:0007669"/>
    <property type="project" value="InterPro"/>
</dbReference>
<dbReference type="PANTHER" id="PTHR24256">
    <property type="entry name" value="TRYPTASE-RELATED"/>
    <property type="match status" value="1"/>
</dbReference>
<evidence type="ECO:0000256" key="4">
    <source>
        <dbReference type="ARBA" id="ARBA00024195"/>
    </source>
</evidence>
<comment type="similarity">
    <text evidence="4">Belongs to the peptidase S1 family. CLIP subfamily.</text>
</comment>
<dbReference type="PROSITE" id="PS00134">
    <property type="entry name" value="TRYPSIN_HIS"/>
    <property type="match status" value="1"/>
</dbReference>
<dbReference type="InterPro" id="IPR051487">
    <property type="entry name" value="Ser/Thr_Proteases_Immune/Dev"/>
</dbReference>
<dbReference type="Proteomes" id="UP000826195">
    <property type="component" value="Unassembled WGS sequence"/>
</dbReference>
<feature type="signal peptide" evidence="5">
    <location>
        <begin position="1"/>
        <end position="28"/>
    </location>
</feature>